<sequence>MRLKVFAGNSNPALAEGICQSLGIEAGAIEFVSFSNENVKVKICENVRGCDVFLIQTSCPPVNDNLMELLIALDALKYASAGRITAVLPFYPYALSDSKDEPRISVAARLVAELLVEAGASRILTMTLHSPQVMGFCRVPVDQLSGVPSICQHFASRLDLSHCVAAAPDISRAKVTEAYARQLGLPLVVIDNRLSPEGDMRVHGVIGSVEDRDVLLFDDEIITGESILDGAGAVLARGARSVHAGCVHGTLAPGAAGRIIDSELESLVVTDTIPQTIHGGDSDRFGIVSVADHFADAIRAIHEETSISALFK</sequence>
<evidence type="ECO:0000256" key="2">
    <source>
        <dbReference type="ARBA" id="ARBA00022679"/>
    </source>
</evidence>
<dbReference type="GO" id="GO:0004749">
    <property type="term" value="F:ribose phosphate diphosphokinase activity"/>
    <property type="evidence" value="ECO:0007669"/>
    <property type="project" value="UniProtKB-EC"/>
</dbReference>
<dbReference type="NCBIfam" id="NF002320">
    <property type="entry name" value="PRK01259.1"/>
    <property type="match status" value="1"/>
</dbReference>
<dbReference type="GO" id="GO:0005524">
    <property type="term" value="F:ATP binding"/>
    <property type="evidence" value="ECO:0007669"/>
    <property type="project" value="UniProtKB-KW"/>
</dbReference>
<dbReference type="PANTHER" id="PTHR10210">
    <property type="entry name" value="RIBOSE-PHOSPHATE DIPHOSPHOKINASE FAMILY MEMBER"/>
    <property type="match status" value="1"/>
</dbReference>
<evidence type="ECO:0000256" key="8">
    <source>
        <dbReference type="ARBA" id="ARBA00022842"/>
    </source>
</evidence>
<dbReference type="NCBIfam" id="TIGR01251">
    <property type="entry name" value="ribP_PPkin"/>
    <property type="match status" value="1"/>
</dbReference>
<keyword evidence="5" id="KW-0547">Nucleotide-binding</keyword>
<dbReference type="FunFam" id="3.40.50.2020:FF:000007">
    <property type="entry name" value="Ribose-phosphate pyrophosphokinase"/>
    <property type="match status" value="1"/>
</dbReference>
<keyword evidence="6" id="KW-0418">Kinase</keyword>
<evidence type="ECO:0000256" key="9">
    <source>
        <dbReference type="ARBA" id="ARBA00049535"/>
    </source>
</evidence>
<reference evidence="11" key="1">
    <citation type="submission" date="2018-05" db="EMBL/GenBank/DDBJ databases">
        <authorList>
            <person name="Lanie J.A."/>
            <person name="Ng W.-L."/>
            <person name="Kazmierczak K.M."/>
            <person name="Andrzejewski T.M."/>
            <person name="Davidsen T.M."/>
            <person name="Wayne K.J."/>
            <person name="Tettelin H."/>
            <person name="Glass J.I."/>
            <person name="Rusch D."/>
            <person name="Podicherti R."/>
            <person name="Tsui H.-C.T."/>
            <person name="Winkler M.E."/>
        </authorList>
    </citation>
    <scope>NUCLEOTIDE SEQUENCE</scope>
</reference>
<keyword evidence="4" id="KW-0545">Nucleotide biosynthesis</keyword>
<keyword evidence="2" id="KW-0808">Transferase</keyword>
<keyword evidence="7" id="KW-0067">ATP-binding</keyword>
<dbReference type="GO" id="GO:0016301">
    <property type="term" value="F:kinase activity"/>
    <property type="evidence" value="ECO:0007669"/>
    <property type="project" value="UniProtKB-KW"/>
</dbReference>
<dbReference type="AlphaFoldDB" id="A0A382EMZ5"/>
<dbReference type="InterPro" id="IPR029099">
    <property type="entry name" value="Pribosyltran_N"/>
</dbReference>
<evidence type="ECO:0000256" key="7">
    <source>
        <dbReference type="ARBA" id="ARBA00022840"/>
    </source>
</evidence>
<evidence type="ECO:0000313" key="11">
    <source>
        <dbReference type="EMBL" id="SVB51303.1"/>
    </source>
</evidence>
<dbReference type="GO" id="GO:0006164">
    <property type="term" value="P:purine nucleotide biosynthetic process"/>
    <property type="evidence" value="ECO:0007669"/>
    <property type="project" value="TreeGrafter"/>
</dbReference>
<dbReference type="Pfam" id="PF14572">
    <property type="entry name" value="Pribosyl_synth"/>
    <property type="match status" value="1"/>
</dbReference>
<proteinExistence type="predicted"/>
<keyword evidence="3" id="KW-0479">Metal-binding</keyword>
<evidence type="ECO:0000256" key="4">
    <source>
        <dbReference type="ARBA" id="ARBA00022727"/>
    </source>
</evidence>
<dbReference type="GO" id="GO:0005737">
    <property type="term" value="C:cytoplasm"/>
    <property type="evidence" value="ECO:0007669"/>
    <property type="project" value="TreeGrafter"/>
</dbReference>
<dbReference type="InterPro" id="IPR000836">
    <property type="entry name" value="PRTase_dom"/>
</dbReference>
<protein>
    <recommendedName>
        <fullName evidence="1">ribose-phosphate diphosphokinase</fullName>
        <ecNumber evidence="1">2.7.6.1</ecNumber>
    </recommendedName>
</protein>
<organism evidence="11">
    <name type="scientific">marine metagenome</name>
    <dbReference type="NCBI Taxonomy" id="408172"/>
    <lineage>
        <taxon>unclassified sequences</taxon>
        <taxon>metagenomes</taxon>
        <taxon>ecological metagenomes</taxon>
    </lineage>
</organism>
<feature type="domain" description="Ribose-phosphate pyrophosphokinase N-terminal" evidence="10">
    <location>
        <begin position="3"/>
        <end position="119"/>
    </location>
</feature>
<dbReference type="SMART" id="SM01400">
    <property type="entry name" value="Pribosyltran_N"/>
    <property type="match status" value="1"/>
</dbReference>
<evidence type="ECO:0000256" key="5">
    <source>
        <dbReference type="ARBA" id="ARBA00022741"/>
    </source>
</evidence>
<name>A0A382EMZ5_9ZZZZ</name>
<dbReference type="PANTHER" id="PTHR10210:SF32">
    <property type="entry name" value="RIBOSE-PHOSPHATE PYROPHOSPHOKINASE 2"/>
    <property type="match status" value="1"/>
</dbReference>
<dbReference type="CDD" id="cd06223">
    <property type="entry name" value="PRTases_typeI"/>
    <property type="match status" value="1"/>
</dbReference>
<dbReference type="SUPFAM" id="SSF53271">
    <property type="entry name" value="PRTase-like"/>
    <property type="match status" value="2"/>
</dbReference>
<keyword evidence="8" id="KW-0460">Magnesium</keyword>
<comment type="catalytic activity">
    <reaction evidence="9">
        <text>D-ribose 5-phosphate + ATP = 5-phospho-alpha-D-ribose 1-diphosphate + AMP + H(+)</text>
        <dbReference type="Rhea" id="RHEA:15609"/>
        <dbReference type="ChEBI" id="CHEBI:15378"/>
        <dbReference type="ChEBI" id="CHEBI:30616"/>
        <dbReference type="ChEBI" id="CHEBI:58017"/>
        <dbReference type="ChEBI" id="CHEBI:78346"/>
        <dbReference type="ChEBI" id="CHEBI:456215"/>
        <dbReference type="EC" id="2.7.6.1"/>
    </reaction>
</comment>
<evidence type="ECO:0000256" key="6">
    <source>
        <dbReference type="ARBA" id="ARBA00022777"/>
    </source>
</evidence>
<gene>
    <name evidence="11" type="ORF">METZ01_LOCUS204157</name>
</gene>
<dbReference type="InterPro" id="IPR029057">
    <property type="entry name" value="PRTase-like"/>
</dbReference>
<dbReference type="Pfam" id="PF13793">
    <property type="entry name" value="Pribosyltran_N"/>
    <property type="match status" value="1"/>
</dbReference>
<dbReference type="GO" id="GO:0000287">
    <property type="term" value="F:magnesium ion binding"/>
    <property type="evidence" value="ECO:0007669"/>
    <property type="project" value="InterPro"/>
</dbReference>
<dbReference type="GO" id="GO:0006015">
    <property type="term" value="P:5-phosphoribose 1-diphosphate biosynthetic process"/>
    <property type="evidence" value="ECO:0007669"/>
    <property type="project" value="TreeGrafter"/>
</dbReference>
<dbReference type="InterPro" id="IPR005946">
    <property type="entry name" value="Rib-P_diPkinase"/>
</dbReference>
<dbReference type="EC" id="2.7.6.1" evidence="1"/>
<evidence type="ECO:0000256" key="1">
    <source>
        <dbReference type="ARBA" id="ARBA00013247"/>
    </source>
</evidence>
<accession>A0A382EMZ5</accession>
<evidence type="ECO:0000256" key="3">
    <source>
        <dbReference type="ARBA" id="ARBA00022723"/>
    </source>
</evidence>
<dbReference type="Gene3D" id="3.40.50.2020">
    <property type="match status" value="2"/>
</dbReference>
<evidence type="ECO:0000259" key="10">
    <source>
        <dbReference type="Pfam" id="PF13793"/>
    </source>
</evidence>
<dbReference type="GO" id="GO:0002189">
    <property type="term" value="C:ribose phosphate diphosphokinase complex"/>
    <property type="evidence" value="ECO:0007669"/>
    <property type="project" value="TreeGrafter"/>
</dbReference>
<dbReference type="EMBL" id="UINC01045041">
    <property type="protein sequence ID" value="SVB51303.1"/>
    <property type="molecule type" value="Genomic_DNA"/>
</dbReference>